<name>A0AAN9G336_9CAEN</name>
<evidence type="ECO:0000313" key="12">
    <source>
        <dbReference type="EMBL" id="KAK7093002.1"/>
    </source>
</evidence>
<proteinExistence type="predicted"/>
<reference evidence="12 13" key="1">
    <citation type="submission" date="2024-02" db="EMBL/GenBank/DDBJ databases">
        <title>Chromosome-scale genome assembly of the rough periwinkle Littorina saxatilis.</title>
        <authorList>
            <person name="De Jode A."/>
            <person name="Faria R."/>
            <person name="Formenti G."/>
            <person name="Sims Y."/>
            <person name="Smith T.P."/>
            <person name="Tracey A."/>
            <person name="Wood J.M.D."/>
            <person name="Zagrodzka Z.B."/>
            <person name="Johannesson K."/>
            <person name="Butlin R.K."/>
            <person name="Leder E.H."/>
        </authorList>
    </citation>
    <scope>NUCLEOTIDE SEQUENCE [LARGE SCALE GENOMIC DNA]</scope>
    <source>
        <strain evidence="12">Snail1</strain>
        <tissue evidence="12">Muscle</tissue>
    </source>
</reference>
<keyword evidence="6" id="KW-0832">Ubl conjugation</keyword>
<evidence type="ECO:0000256" key="10">
    <source>
        <dbReference type="ARBA" id="ARBA00045449"/>
    </source>
</evidence>
<evidence type="ECO:0000256" key="5">
    <source>
        <dbReference type="ARBA" id="ARBA00022553"/>
    </source>
</evidence>
<keyword evidence="5" id="KW-0597">Phosphoprotein</keyword>
<dbReference type="PANTHER" id="PTHR31638:SF3">
    <property type="entry name" value="DAZ-ASSOCIATED PROTEIN 2"/>
    <property type="match status" value="1"/>
</dbReference>
<organism evidence="12 13">
    <name type="scientific">Littorina saxatilis</name>
    <dbReference type="NCBI Taxonomy" id="31220"/>
    <lineage>
        <taxon>Eukaryota</taxon>
        <taxon>Metazoa</taxon>
        <taxon>Spiralia</taxon>
        <taxon>Lophotrochozoa</taxon>
        <taxon>Mollusca</taxon>
        <taxon>Gastropoda</taxon>
        <taxon>Caenogastropoda</taxon>
        <taxon>Littorinimorpha</taxon>
        <taxon>Littorinoidea</taxon>
        <taxon>Littorinidae</taxon>
        <taxon>Littorina</taxon>
    </lineage>
</organism>
<dbReference type="Pfam" id="PF11029">
    <property type="entry name" value="DAZAP2"/>
    <property type="match status" value="2"/>
</dbReference>
<evidence type="ECO:0000256" key="1">
    <source>
        <dbReference type="ARBA" id="ARBA00004210"/>
    </source>
</evidence>
<evidence type="ECO:0000256" key="6">
    <source>
        <dbReference type="ARBA" id="ARBA00022843"/>
    </source>
</evidence>
<dbReference type="GO" id="GO:0016607">
    <property type="term" value="C:nuclear speck"/>
    <property type="evidence" value="ECO:0007669"/>
    <property type="project" value="UniProtKB-SubCell"/>
</dbReference>
<evidence type="ECO:0000256" key="7">
    <source>
        <dbReference type="ARBA" id="ARBA00023242"/>
    </source>
</evidence>
<feature type="compositionally biased region" description="Pro residues" evidence="11">
    <location>
        <begin position="33"/>
        <end position="48"/>
    </location>
</feature>
<dbReference type="InterPro" id="IPR022730">
    <property type="entry name" value="DAZ_assoc-2"/>
</dbReference>
<keyword evidence="4" id="KW-0963">Cytoplasm</keyword>
<feature type="region of interest" description="Disordered" evidence="11">
    <location>
        <begin position="1"/>
        <end position="85"/>
    </location>
</feature>
<dbReference type="PANTHER" id="PTHR31638">
    <property type="entry name" value="DAZ-ASSOCIATED PROTEIN 2"/>
    <property type="match status" value="1"/>
</dbReference>
<comment type="caution">
    <text evidence="12">The sequence shown here is derived from an EMBL/GenBank/DDBJ whole genome shotgun (WGS) entry which is preliminary data.</text>
</comment>
<evidence type="ECO:0000256" key="2">
    <source>
        <dbReference type="ARBA" id="ARBA00004324"/>
    </source>
</evidence>
<evidence type="ECO:0000313" key="13">
    <source>
        <dbReference type="Proteomes" id="UP001374579"/>
    </source>
</evidence>
<dbReference type="GO" id="GO:0010494">
    <property type="term" value="C:cytoplasmic stress granule"/>
    <property type="evidence" value="ECO:0007669"/>
    <property type="project" value="UniProtKB-SubCell"/>
</dbReference>
<accession>A0AAN9G336</accession>
<keyword evidence="7" id="KW-0539">Nucleus</keyword>
<evidence type="ECO:0000256" key="8">
    <source>
        <dbReference type="ARBA" id="ARBA00032174"/>
    </source>
</evidence>
<evidence type="ECO:0000256" key="9">
    <source>
        <dbReference type="ARBA" id="ARBA00034352"/>
    </source>
</evidence>
<evidence type="ECO:0000256" key="3">
    <source>
        <dbReference type="ARBA" id="ARBA00014066"/>
    </source>
</evidence>
<dbReference type="AlphaFoldDB" id="A0AAN9G336"/>
<dbReference type="PRINTS" id="PR01217">
    <property type="entry name" value="PRICHEXTENSN"/>
</dbReference>
<keyword evidence="13" id="KW-1185">Reference proteome</keyword>
<gene>
    <name evidence="12" type="ORF">V1264_008667</name>
</gene>
<protein>
    <recommendedName>
        <fullName evidence="3">DAZ-associated protein 2</fullName>
    </recommendedName>
    <alternativeName>
        <fullName evidence="8">Deleted in azoospermia-associated protein 2</fullName>
    </alternativeName>
    <alternativeName>
        <fullName evidence="9">Proline-rich transcript in brain protein</fullName>
    </alternativeName>
</protein>
<evidence type="ECO:0000256" key="11">
    <source>
        <dbReference type="SAM" id="MobiDB-lite"/>
    </source>
</evidence>
<sequence>MSEKKQGPGPSYPQAPPTSKGHNVPYPMQQGPSMPPQGAPPAYTPMPPQGHMGYPQQPYYPANAGPQPYPAYGQPPHGYPPQCQPGPYPTHPGMPGAYQPGAYPPGAYPPGYPPGAPAAYPAPPGQVVVPGLFDAGARFDGTAQPNIPPPPPGYAPNAAQMATMQGHQVTGTQQRSNFFTTGAGGTVGFANAVPQPYHAYGQPPHGYPPQSQPGQYPTTPGMLGAYMPGAPAAYPAPPGQVVVPGLFDAGARFGGTATPNIPPPPPGYSPNVAQMAAMQGHQVTGTQQRSNFWTDGAGGGMSFW</sequence>
<evidence type="ECO:0000256" key="4">
    <source>
        <dbReference type="ARBA" id="ARBA00022490"/>
    </source>
</evidence>
<comment type="function">
    <text evidence="10">In unstressed cells, promotes SIAH1-mediated polyubiquitination and degradation of the serine/threonine-protein kinase HIPK2, probably by acting as a loading factor that potentiates complex formation between HIPK2 and ubiquitin ligase SIAH1. In response to DNA damage, localizes to the nucleus following phosphorylation by HIPK2 and modulates the expression of a subset of TP53/p53 target genes by binding to TP53 at target gene promoters. This limits the expression of a number of cell death-mediating TP53 target genes, reducing DNA damage-induced cell death. Enhances the binding of transcription factor TCF7L2/TCF4, a Wnt signaling pathway effector, to the promoters of target genes. Plays a role in stress granule formation.</text>
</comment>
<dbReference type="EMBL" id="JBAMIC010000021">
    <property type="protein sequence ID" value="KAK7093002.1"/>
    <property type="molecule type" value="Genomic_DNA"/>
</dbReference>
<dbReference type="Proteomes" id="UP001374579">
    <property type="component" value="Unassembled WGS sequence"/>
</dbReference>
<comment type="subcellular location">
    <subcellularLocation>
        <location evidence="1">Cytoplasm</location>
        <location evidence="1">Stress granule</location>
    </subcellularLocation>
    <subcellularLocation>
        <location evidence="2">Nucleus speckle</location>
    </subcellularLocation>
</comment>